<keyword evidence="1 5" id="KW-0963">Cytoplasm</keyword>
<dbReference type="GO" id="GO:0003676">
    <property type="term" value="F:nucleic acid binding"/>
    <property type="evidence" value="ECO:0007669"/>
    <property type="project" value="InterPro"/>
</dbReference>
<proteinExistence type="inferred from homology"/>
<evidence type="ECO:0000256" key="6">
    <source>
        <dbReference type="RuleBase" id="RU004355"/>
    </source>
</evidence>
<dbReference type="GO" id="GO:0005737">
    <property type="term" value="C:cytoplasm"/>
    <property type="evidence" value="ECO:0007669"/>
    <property type="project" value="UniProtKB-SubCell"/>
</dbReference>
<feature type="domain" description="Exonuclease VII large subunit C-terminal" evidence="7">
    <location>
        <begin position="121"/>
        <end position="434"/>
    </location>
</feature>
<keyword evidence="10" id="KW-1185">Reference proteome</keyword>
<keyword evidence="3 5" id="KW-0378">Hydrolase</keyword>
<evidence type="ECO:0000256" key="2">
    <source>
        <dbReference type="ARBA" id="ARBA00022722"/>
    </source>
</evidence>
<comment type="subunit">
    <text evidence="5">Heterooligomer composed of large and small subunits.</text>
</comment>
<name>A0A5Q0BEI5_9GAMM</name>
<dbReference type="InterPro" id="IPR020579">
    <property type="entry name" value="Exonuc_VII_lsu_C"/>
</dbReference>
<dbReference type="PANTHER" id="PTHR30008">
    <property type="entry name" value="EXODEOXYRIBONUCLEASE 7 LARGE SUBUNIT"/>
    <property type="match status" value="1"/>
</dbReference>
<evidence type="ECO:0000259" key="8">
    <source>
        <dbReference type="Pfam" id="PF13742"/>
    </source>
</evidence>
<dbReference type="FunCoup" id="A0A5Q0BEI5">
    <property type="interactions" value="300"/>
</dbReference>
<dbReference type="CDD" id="cd04489">
    <property type="entry name" value="ExoVII_LU_OBF"/>
    <property type="match status" value="1"/>
</dbReference>
<dbReference type="GO" id="GO:0008855">
    <property type="term" value="F:exodeoxyribonuclease VII activity"/>
    <property type="evidence" value="ECO:0007669"/>
    <property type="project" value="UniProtKB-UniRule"/>
</dbReference>
<gene>
    <name evidence="5" type="primary">xseA</name>
    <name evidence="9" type="ORF">F6R98_06300</name>
</gene>
<dbReference type="Proteomes" id="UP000325755">
    <property type="component" value="Chromosome"/>
</dbReference>
<dbReference type="RefSeq" id="WP_153248265.1">
    <property type="nucleotide sequence ID" value="NZ_CP044205.1"/>
</dbReference>
<dbReference type="OrthoDB" id="9802795at2"/>
<evidence type="ECO:0000256" key="1">
    <source>
        <dbReference type="ARBA" id="ARBA00022490"/>
    </source>
</evidence>
<protein>
    <recommendedName>
        <fullName evidence="5">Exodeoxyribonuclease 7 large subunit</fullName>
        <ecNumber evidence="5">3.1.11.6</ecNumber>
    </recommendedName>
    <alternativeName>
        <fullName evidence="5">Exodeoxyribonuclease VII large subunit</fullName>
        <shortName evidence="5">Exonuclease VII large subunit</shortName>
    </alternativeName>
</protein>
<comment type="catalytic activity">
    <reaction evidence="5 6">
        <text>Exonucleolytic cleavage in either 5'- to 3'- or 3'- to 5'-direction to yield nucleoside 5'-phosphates.</text>
        <dbReference type="EC" id="3.1.11.6"/>
    </reaction>
</comment>
<sequence>MKTVLSVSELNSSARLILSSHFGTIWVSGEISNLTRASSGHLYFTLKDRDAQVRCAMFRGSAKGLCCDPRNGLQAVVRAQVSLYEPRGDYQLIIDYLEDAGAGDLRIAYEALKQKLMREGLFSAERKRSLPPLPHSIGIVTSPQGAAIHDILTVLKRRFPAIPVVLFPARVQGAEASAEVVNAIARANMSGLCDVLIVARGGGSLEDLWTFNEESVARAIHASMIPVITGVGHETDITIADLVADVRAPTPSAAAETVVPDAREWHERFVLCEMRLTARMKAILQAQARQNFFLQKRLQLAHPRSGMQRHAQRLDMLELRLSHAHAKIRRERTTRLEGAGRRLQQHQPGITIQARLSLLDELEKRRHTAVNNLLSRNKSGLNTALAALHAISPLATLGRGYSVSMRKSDGHILRAPDEIRTGALIETRLAGGVLVSRVETGRES</sequence>
<dbReference type="InParanoid" id="A0A5Q0BEI5"/>
<accession>A0A5Q0BEI5</accession>
<dbReference type="KEGG" id="mmob:F6R98_06300"/>
<evidence type="ECO:0000313" key="9">
    <source>
        <dbReference type="EMBL" id="QFY42283.1"/>
    </source>
</evidence>
<evidence type="ECO:0000256" key="4">
    <source>
        <dbReference type="ARBA" id="ARBA00022839"/>
    </source>
</evidence>
<organism evidence="9 10">
    <name type="scientific">Candidatus Methylospira mobilis</name>
    <dbReference type="NCBI Taxonomy" id="1808979"/>
    <lineage>
        <taxon>Bacteria</taxon>
        <taxon>Pseudomonadati</taxon>
        <taxon>Pseudomonadota</taxon>
        <taxon>Gammaproteobacteria</taxon>
        <taxon>Methylococcales</taxon>
        <taxon>Methylococcaceae</taxon>
        <taxon>Candidatus Methylospira</taxon>
    </lineage>
</organism>
<evidence type="ECO:0000256" key="5">
    <source>
        <dbReference type="HAMAP-Rule" id="MF_00378"/>
    </source>
</evidence>
<dbReference type="InterPro" id="IPR003753">
    <property type="entry name" value="Exonuc_VII_L"/>
</dbReference>
<keyword evidence="2 5" id="KW-0540">Nuclease</keyword>
<dbReference type="HAMAP" id="MF_00378">
    <property type="entry name" value="Exonuc_7_L"/>
    <property type="match status" value="1"/>
</dbReference>
<reference evidence="9 10" key="1">
    <citation type="submission" date="2019-09" db="EMBL/GenBank/DDBJ databases">
        <title>Ecophysiology of the spiral-shaped methanotroph Methylospira mobilis as revealed by the complete genome sequence.</title>
        <authorList>
            <person name="Oshkin I.Y."/>
            <person name="Dedysh S.N."/>
            <person name="Miroshnikov K."/>
            <person name="Danilova O.V."/>
            <person name="Hakobyan A."/>
            <person name="Liesack W."/>
        </authorList>
    </citation>
    <scope>NUCLEOTIDE SEQUENCE [LARGE SCALE GENOMIC DNA]</scope>
    <source>
        <strain evidence="9 10">Shm1</strain>
    </source>
</reference>
<evidence type="ECO:0000313" key="10">
    <source>
        <dbReference type="Proteomes" id="UP000325755"/>
    </source>
</evidence>
<dbReference type="NCBIfam" id="TIGR00237">
    <property type="entry name" value="xseA"/>
    <property type="match status" value="1"/>
</dbReference>
<dbReference type="AlphaFoldDB" id="A0A5Q0BEI5"/>
<comment type="similarity">
    <text evidence="5 6">Belongs to the XseA family.</text>
</comment>
<comment type="function">
    <text evidence="5">Bidirectionally degrades single-stranded DNA into large acid-insoluble oligonucleotides, which are then degraded further into small acid-soluble oligonucleotides.</text>
</comment>
<comment type="subcellular location">
    <subcellularLocation>
        <location evidence="5 6">Cytoplasm</location>
    </subcellularLocation>
</comment>
<feature type="domain" description="OB-fold nucleic acid binding" evidence="8">
    <location>
        <begin position="5"/>
        <end position="97"/>
    </location>
</feature>
<evidence type="ECO:0000256" key="3">
    <source>
        <dbReference type="ARBA" id="ARBA00022801"/>
    </source>
</evidence>
<dbReference type="PANTHER" id="PTHR30008:SF0">
    <property type="entry name" value="EXODEOXYRIBONUCLEASE 7 LARGE SUBUNIT"/>
    <property type="match status" value="1"/>
</dbReference>
<dbReference type="InterPro" id="IPR025824">
    <property type="entry name" value="OB-fold_nuc-bd_dom"/>
</dbReference>
<dbReference type="Pfam" id="PF02601">
    <property type="entry name" value="Exonuc_VII_L"/>
    <property type="match status" value="1"/>
</dbReference>
<keyword evidence="4 5" id="KW-0269">Exonuclease</keyword>
<dbReference type="GO" id="GO:0006308">
    <property type="term" value="P:DNA catabolic process"/>
    <property type="evidence" value="ECO:0007669"/>
    <property type="project" value="UniProtKB-UniRule"/>
</dbReference>
<dbReference type="Pfam" id="PF13742">
    <property type="entry name" value="tRNA_anti_2"/>
    <property type="match status" value="1"/>
</dbReference>
<dbReference type="GO" id="GO:0009318">
    <property type="term" value="C:exodeoxyribonuclease VII complex"/>
    <property type="evidence" value="ECO:0007669"/>
    <property type="project" value="UniProtKB-UniRule"/>
</dbReference>
<dbReference type="EC" id="3.1.11.6" evidence="5"/>
<dbReference type="EMBL" id="CP044205">
    <property type="protein sequence ID" value="QFY42283.1"/>
    <property type="molecule type" value="Genomic_DNA"/>
</dbReference>
<evidence type="ECO:0000259" key="7">
    <source>
        <dbReference type="Pfam" id="PF02601"/>
    </source>
</evidence>